<gene>
    <name evidence="2" type="primary">cntd1</name>
</gene>
<dbReference type="PANTHER" id="PTHR21615:SF2">
    <property type="entry name" value="CYCLIN N-TERMINAL DOMAIN-CONTAINING PROTEIN 1"/>
    <property type="match status" value="1"/>
</dbReference>
<dbReference type="Proteomes" id="UP000694680">
    <property type="component" value="Chromosome 19"/>
</dbReference>
<sequence length="360" mass="40324">MLHAKLTLHSSPLDVITRIQIPSTRAPMARPVTAFLPRSLTVLRFHCSSSTCLMKCCCSGDRGSLVGSTRVAYGASDFLLSAMTANKENLRNLPKNSGDFKTSAIIADIFRITQQLGLDPLVGYQAVELLQRFMVKHLTGYLSASPSLSDDQPIHNEELVEKFPLILFSCIRLASKLSFYSQMIDSNVAVRLLYSLGHSVTKQGVLELELMVLKGLEFRLDFPNPLTYVETLLEVLRHNEPCVPVQLLYHQCRHVLLFITLQRKAFYESLLITSLQTSSSSSSPSQKQREKFVTVTEDYMLLGVGVISVSAFILCFRMWQQVVAELSHMTGITKRSITDFTFVTVKLIIDPHPTSSHLTH</sequence>
<evidence type="ECO:0000313" key="2">
    <source>
        <dbReference type="Ensembl" id="ENSGWIP00000028422.1"/>
    </source>
</evidence>
<dbReference type="GO" id="GO:0007131">
    <property type="term" value="P:reciprocal meiotic recombination"/>
    <property type="evidence" value="ECO:0007669"/>
    <property type="project" value="TreeGrafter"/>
</dbReference>
<reference evidence="2" key="1">
    <citation type="submission" date="2020-06" db="EMBL/GenBank/DDBJ databases">
        <authorList>
            <consortium name="Wellcome Sanger Institute Data Sharing"/>
        </authorList>
    </citation>
    <scope>NUCLEOTIDE SEQUENCE [LARGE SCALE GENOMIC DNA]</scope>
</reference>
<keyword evidence="3" id="KW-1185">Reference proteome</keyword>
<accession>A0A8C5GD00</accession>
<dbReference type="GO" id="GO:0035861">
    <property type="term" value="C:site of double-strand break"/>
    <property type="evidence" value="ECO:0007669"/>
    <property type="project" value="TreeGrafter"/>
</dbReference>
<dbReference type="PANTHER" id="PTHR21615">
    <property type="entry name" value="CYCLIN N-TERMINAL DOMAIN-CONTAINING PROTEIN 1"/>
    <property type="match status" value="1"/>
</dbReference>
<dbReference type="Gene3D" id="1.10.472.10">
    <property type="entry name" value="Cyclin-like"/>
    <property type="match status" value="1"/>
</dbReference>
<proteinExistence type="predicted"/>
<reference evidence="2" key="3">
    <citation type="submission" date="2025-09" db="UniProtKB">
        <authorList>
            <consortium name="Ensembl"/>
        </authorList>
    </citation>
    <scope>IDENTIFICATION</scope>
</reference>
<evidence type="ECO:0000259" key="1">
    <source>
        <dbReference type="Pfam" id="PF00134"/>
    </source>
</evidence>
<name>A0A8C5GD00_GOUWI</name>
<reference evidence="2" key="2">
    <citation type="submission" date="2025-08" db="UniProtKB">
        <authorList>
            <consortium name="Ensembl"/>
        </authorList>
    </citation>
    <scope>IDENTIFICATION</scope>
</reference>
<dbReference type="InterPro" id="IPR036915">
    <property type="entry name" value="Cyclin-like_sf"/>
</dbReference>
<dbReference type="Ensembl" id="ENSGWIT00000030998.1">
    <property type="protein sequence ID" value="ENSGWIP00000028422.1"/>
    <property type="gene ID" value="ENSGWIG00000014825.1"/>
</dbReference>
<feature type="domain" description="Cyclin N-terminal" evidence="1">
    <location>
        <begin position="106"/>
        <end position="220"/>
    </location>
</feature>
<dbReference type="AlphaFoldDB" id="A0A8C5GD00"/>
<organism evidence="2 3">
    <name type="scientific">Gouania willdenowi</name>
    <name type="common">Blunt-snouted clingfish</name>
    <name type="synonym">Lepadogaster willdenowi</name>
    <dbReference type="NCBI Taxonomy" id="441366"/>
    <lineage>
        <taxon>Eukaryota</taxon>
        <taxon>Metazoa</taxon>
        <taxon>Chordata</taxon>
        <taxon>Craniata</taxon>
        <taxon>Vertebrata</taxon>
        <taxon>Euteleostomi</taxon>
        <taxon>Actinopterygii</taxon>
        <taxon>Neopterygii</taxon>
        <taxon>Teleostei</taxon>
        <taxon>Neoteleostei</taxon>
        <taxon>Acanthomorphata</taxon>
        <taxon>Ovalentaria</taxon>
        <taxon>Blenniimorphae</taxon>
        <taxon>Blenniiformes</taxon>
        <taxon>Gobiesocoidei</taxon>
        <taxon>Gobiesocidae</taxon>
        <taxon>Gobiesocinae</taxon>
        <taxon>Gouania</taxon>
    </lineage>
</organism>
<dbReference type="Pfam" id="PF00134">
    <property type="entry name" value="Cyclin_N"/>
    <property type="match status" value="1"/>
</dbReference>
<protein>
    <recommendedName>
        <fullName evidence="1">Cyclin N-terminal domain-containing protein</fullName>
    </recommendedName>
</protein>
<dbReference type="InterPro" id="IPR006671">
    <property type="entry name" value="Cyclin_N"/>
</dbReference>
<dbReference type="SUPFAM" id="SSF47954">
    <property type="entry name" value="Cyclin-like"/>
    <property type="match status" value="1"/>
</dbReference>
<evidence type="ECO:0000313" key="3">
    <source>
        <dbReference type="Proteomes" id="UP000694680"/>
    </source>
</evidence>